<dbReference type="EMBL" id="FNDS01000011">
    <property type="protein sequence ID" value="SDI53469.1"/>
    <property type="molecule type" value="Genomic_DNA"/>
</dbReference>
<keyword evidence="1" id="KW-1133">Transmembrane helix</keyword>
<gene>
    <name evidence="2" type="ORF">SAMN05216272_11180</name>
</gene>
<feature type="transmembrane region" description="Helical" evidence="1">
    <location>
        <begin position="61"/>
        <end position="80"/>
    </location>
</feature>
<feature type="transmembrane region" description="Helical" evidence="1">
    <location>
        <begin position="212"/>
        <end position="229"/>
    </location>
</feature>
<feature type="transmembrane region" description="Helical" evidence="1">
    <location>
        <begin position="401"/>
        <end position="421"/>
    </location>
</feature>
<feature type="transmembrane region" description="Helical" evidence="1">
    <location>
        <begin position="261"/>
        <end position="279"/>
    </location>
</feature>
<keyword evidence="1" id="KW-0472">Membrane</keyword>
<dbReference type="RefSeq" id="WP_212633159.1">
    <property type="nucleotide sequence ID" value="NZ_FNDS01000011.1"/>
</dbReference>
<keyword evidence="3" id="KW-1185">Reference proteome</keyword>
<evidence type="ECO:0000313" key="3">
    <source>
        <dbReference type="Proteomes" id="UP000199636"/>
    </source>
</evidence>
<protein>
    <recommendedName>
        <fullName evidence="4">D-xylose transport system permease protein</fullName>
    </recommendedName>
</protein>
<feature type="transmembrane region" description="Helical" evidence="1">
    <location>
        <begin position="335"/>
        <end position="358"/>
    </location>
</feature>
<feature type="transmembrane region" description="Helical" evidence="1">
    <location>
        <begin position="370"/>
        <end position="389"/>
    </location>
</feature>
<evidence type="ECO:0008006" key="4">
    <source>
        <dbReference type="Google" id="ProtNLM"/>
    </source>
</evidence>
<accession>A0A1G8LCL5</accession>
<proteinExistence type="predicted"/>
<evidence type="ECO:0000256" key="1">
    <source>
        <dbReference type="SAM" id="Phobius"/>
    </source>
</evidence>
<name>A0A1G8LCL5_9PSED</name>
<feature type="transmembrane region" description="Helical" evidence="1">
    <location>
        <begin position="235"/>
        <end position="254"/>
    </location>
</feature>
<dbReference type="Proteomes" id="UP000199636">
    <property type="component" value="Unassembled WGS sequence"/>
</dbReference>
<organism evidence="2 3">
    <name type="scientific">Pseudomonas panipatensis</name>
    <dbReference type="NCBI Taxonomy" id="428992"/>
    <lineage>
        <taxon>Bacteria</taxon>
        <taxon>Pseudomonadati</taxon>
        <taxon>Pseudomonadota</taxon>
        <taxon>Gammaproteobacteria</taxon>
        <taxon>Pseudomonadales</taxon>
        <taxon>Pseudomonadaceae</taxon>
        <taxon>Pseudomonas</taxon>
    </lineage>
</organism>
<reference evidence="3" key="1">
    <citation type="submission" date="2016-10" db="EMBL/GenBank/DDBJ databases">
        <authorList>
            <person name="Varghese N."/>
            <person name="Submissions S."/>
        </authorList>
    </citation>
    <scope>NUCLEOTIDE SEQUENCE [LARGE SCALE GENOMIC DNA]</scope>
    <source>
        <strain evidence="3">CCM 7469</strain>
    </source>
</reference>
<keyword evidence="1" id="KW-0812">Transmembrane</keyword>
<feature type="transmembrane region" description="Helical" evidence="1">
    <location>
        <begin position="86"/>
        <end position="106"/>
    </location>
</feature>
<evidence type="ECO:0000313" key="2">
    <source>
        <dbReference type="EMBL" id="SDI53469.1"/>
    </source>
</evidence>
<feature type="transmembrane region" description="Helical" evidence="1">
    <location>
        <begin position="118"/>
        <end position="135"/>
    </location>
</feature>
<sequence length="434" mass="45913">MRRLCLSLLILWVHLGDLASAWLYHGGAWPQAAQLRPLRDLLSIALALACLLTLRLPTKLLLPILAYGALAALYLLAGWGEGMASGILVGSLGTLLIPMLFFLAGYYGIRDRVDLRRAASLLLLLGIASALFGAWDRQHSEFWIEVVRYPAYILDVKGVLIGANPDTGLPWNFYGGEELQRRAAGLLAAPLAQGMFLAVTALLALALRPLGARWLGMLLCGLLFVGIWMSGTRGAMLAGGIAVLGFLASARGLLRSAFARLALSAAALLAIAFASYGIVQMSLEMRDGSTVGHWMALQKNLADLPQVWLLGAGLGHQGGIAAQNGLSMVGGGEGALFSVAFQLGVPTALVFLAFFLSVAQQLWRAYRHTGDSLALALFWLALGIATTLISSEHVLSVSATAAFWLMCGGALRANAVAAAVAEPRVAMEPGSIDE</sequence>
<dbReference type="AlphaFoldDB" id="A0A1G8LCL5"/>
<feature type="transmembrane region" description="Helical" evidence="1">
    <location>
        <begin position="37"/>
        <end position="54"/>
    </location>
</feature>
<feature type="transmembrane region" description="Helical" evidence="1">
    <location>
        <begin position="183"/>
        <end position="205"/>
    </location>
</feature>
<dbReference type="STRING" id="428992.SAMN05216272_11180"/>